<sequence length="169" mass="18487">MVSLYLENGLFLQAQSFGASGTQVGELVFNTSMSGYQEVISDPSYKGQFVVFSMPEIGVVGANPKDDESFFSCAGVLARHYNEFFSNSRADSSLSAYLKERGVLGISGVDTRSLIKTLRHYGCLMMVASTIEHDKNKLEKILKNAPRISHSPLVSSVSTPKIITHQRAT</sequence>
<feature type="non-terminal residue" evidence="2">
    <location>
        <position position="169"/>
    </location>
</feature>
<dbReference type="Gene3D" id="3.50.30.20">
    <property type="entry name" value="Carbamoyl-phosphate synthase small subunit, N-terminal domain"/>
    <property type="match status" value="1"/>
</dbReference>
<name>T2SSP5_HELPX</name>
<proteinExistence type="predicted"/>
<protein>
    <submittedName>
        <fullName evidence="2">Carbamoyl phosphate synthase small subunit</fullName>
    </submittedName>
</protein>
<comment type="caution">
    <text evidence="2">The sequence shown here is derived from an EMBL/GenBank/DDBJ whole genome shotgun (WGS) entry which is preliminary data.</text>
</comment>
<dbReference type="Proteomes" id="UP000015645">
    <property type="component" value="Unassembled WGS sequence"/>
</dbReference>
<dbReference type="EMBL" id="ASYS01000326">
    <property type="protein sequence ID" value="EQD95403.1"/>
    <property type="molecule type" value="Genomic_DNA"/>
</dbReference>
<evidence type="ECO:0000313" key="2">
    <source>
        <dbReference type="EMBL" id="EQD95403.1"/>
    </source>
</evidence>
<dbReference type="Pfam" id="PF00988">
    <property type="entry name" value="CPSase_sm_chain"/>
    <property type="match status" value="1"/>
</dbReference>
<dbReference type="InterPro" id="IPR002474">
    <property type="entry name" value="CarbamoylP_synth_ssu_N"/>
</dbReference>
<accession>T2SSP5</accession>
<gene>
    <name evidence="2" type="ORF">L931_02955</name>
</gene>
<reference evidence="2 3" key="1">
    <citation type="journal article" date="2013" name="Genome Announc.">
        <title>Draft Genome Sequences of Helicobacter pylori Strains Isolated from Regions of Low and High Gastric Cancer Risk in Colombia.</title>
        <authorList>
            <person name="Sheh A."/>
            <person name="Piazuelo M.B."/>
            <person name="Wilson K.T."/>
            <person name="Correa P."/>
            <person name="Fox J.G."/>
        </authorList>
    </citation>
    <scope>NUCLEOTIDE SEQUENCE [LARGE SCALE GENOMIC DNA]</scope>
    <source>
        <strain evidence="2 3">PZ5024</strain>
    </source>
</reference>
<evidence type="ECO:0000313" key="3">
    <source>
        <dbReference type="Proteomes" id="UP000015645"/>
    </source>
</evidence>
<evidence type="ECO:0000259" key="1">
    <source>
        <dbReference type="SMART" id="SM01097"/>
    </source>
</evidence>
<dbReference type="SMART" id="SM01097">
    <property type="entry name" value="CPSase_sm_chain"/>
    <property type="match status" value="1"/>
</dbReference>
<feature type="domain" description="Carbamoyl-phosphate synthase small subunit N-terminal" evidence="1">
    <location>
        <begin position="1"/>
        <end position="129"/>
    </location>
</feature>
<dbReference type="AlphaFoldDB" id="T2SSP5"/>
<organism evidence="2 3">
    <name type="scientific">Helicobacter pylori PZ5024</name>
    <dbReference type="NCBI Taxonomy" id="1337391"/>
    <lineage>
        <taxon>Bacteria</taxon>
        <taxon>Pseudomonadati</taxon>
        <taxon>Campylobacterota</taxon>
        <taxon>Epsilonproteobacteria</taxon>
        <taxon>Campylobacterales</taxon>
        <taxon>Helicobacteraceae</taxon>
        <taxon>Helicobacter</taxon>
    </lineage>
</organism>
<dbReference type="SUPFAM" id="SSF52021">
    <property type="entry name" value="Carbamoyl phosphate synthetase, small subunit N-terminal domain"/>
    <property type="match status" value="1"/>
</dbReference>
<dbReference type="InterPro" id="IPR036480">
    <property type="entry name" value="CarbP_synth_ssu_N_sf"/>
</dbReference>